<dbReference type="InterPro" id="IPR023796">
    <property type="entry name" value="Serpin_dom"/>
</dbReference>
<name>A0A372FRT6_9ACTN</name>
<reference evidence="3 4" key="1">
    <citation type="submission" date="2018-08" db="EMBL/GenBank/DDBJ databases">
        <title>Verrucosispora craniellae sp. nov., isolated from a marine sponge in the South China Sea.</title>
        <authorList>
            <person name="Li L."/>
            <person name="Lin H.W."/>
        </authorList>
    </citation>
    <scope>NUCLEOTIDE SEQUENCE [LARGE SCALE GENOMIC DNA]</scope>
    <source>
        <strain evidence="3 4">LHW63014</strain>
    </source>
</reference>
<dbReference type="OrthoDB" id="4847668at2"/>
<dbReference type="PANTHER" id="PTHR11461:SF211">
    <property type="entry name" value="GH10112P-RELATED"/>
    <property type="match status" value="1"/>
</dbReference>
<evidence type="ECO:0000313" key="4">
    <source>
        <dbReference type="Proteomes" id="UP000262621"/>
    </source>
</evidence>
<dbReference type="SMART" id="SM00093">
    <property type="entry name" value="SERPIN"/>
    <property type="match status" value="1"/>
</dbReference>
<organism evidence="3 4">
    <name type="scientific">Micromonospora craniellae</name>
    <dbReference type="NCBI Taxonomy" id="2294034"/>
    <lineage>
        <taxon>Bacteria</taxon>
        <taxon>Bacillati</taxon>
        <taxon>Actinomycetota</taxon>
        <taxon>Actinomycetes</taxon>
        <taxon>Micromonosporales</taxon>
        <taxon>Micromonosporaceae</taxon>
        <taxon>Micromonospora</taxon>
    </lineage>
</organism>
<dbReference type="GO" id="GO:0005615">
    <property type="term" value="C:extracellular space"/>
    <property type="evidence" value="ECO:0007669"/>
    <property type="project" value="InterPro"/>
</dbReference>
<evidence type="ECO:0000259" key="2">
    <source>
        <dbReference type="SMART" id="SM00093"/>
    </source>
</evidence>
<gene>
    <name evidence="3" type="ORF">D0Q02_28985</name>
</gene>
<dbReference type="Gene3D" id="3.30.497.10">
    <property type="entry name" value="Antithrombin, subunit I, domain 2"/>
    <property type="match status" value="2"/>
</dbReference>
<protein>
    <recommendedName>
        <fullName evidence="2">Serpin domain-containing protein</fullName>
    </recommendedName>
</protein>
<comment type="similarity">
    <text evidence="1">Belongs to the serpin family.</text>
</comment>
<dbReference type="EMBL" id="QVFU01000074">
    <property type="protein sequence ID" value="RFS43220.1"/>
    <property type="molecule type" value="Genomic_DNA"/>
</dbReference>
<evidence type="ECO:0000256" key="1">
    <source>
        <dbReference type="RuleBase" id="RU000411"/>
    </source>
</evidence>
<dbReference type="Proteomes" id="UP000262621">
    <property type="component" value="Unassembled WGS sequence"/>
</dbReference>
<dbReference type="AlphaFoldDB" id="A0A372FRT6"/>
<dbReference type="SUPFAM" id="SSF56574">
    <property type="entry name" value="Serpins"/>
    <property type="match status" value="2"/>
</dbReference>
<dbReference type="PANTHER" id="PTHR11461">
    <property type="entry name" value="SERINE PROTEASE INHIBITOR, SERPIN"/>
    <property type="match status" value="1"/>
</dbReference>
<sequence length="370" mass="38549">MSTRAANALTARWAATLDNKATVLSGAGVHPLLAVLARYADGPARAELSAVVGDPTGVDLTDSPSTRMALGFWTRRGLPLSDRWRTEVPAALRGELTGDETVDQAALDAWAAAQTDGRISAMPVRATTGTAMVLASALSVLTTWQNAFHSTSCRPTEGPWAGRHLAGLRRRSRDLSTLRVTDATAGPVSLLTVEGTDDVDVVLALGPAGRGPAEVLPAAIDALDGHAPALPLTAGPGVSEQIVDASDATPELTVSTVAFTVDASHDLLRQSALFGLTTATDPGGDHFPGITARLFITQAVQNTTATFNTTGFSAAVVTAFAMRVGAMPRPATVRKRLVSLTIDRPFGFVAVHRPTGLVLVTGWITHPDLM</sequence>
<comment type="caution">
    <text evidence="3">The sequence shown here is derived from an EMBL/GenBank/DDBJ whole genome shotgun (WGS) entry which is preliminary data.</text>
</comment>
<accession>A0A372FRT6</accession>
<dbReference type="InterPro" id="IPR036186">
    <property type="entry name" value="Serpin_sf"/>
</dbReference>
<evidence type="ECO:0000313" key="3">
    <source>
        <dbReference type="EMBL" id="RFS43220.1"/>
    </source>
</evidence>
<dbReference type="Pfam" id="PF00079">
    <property type="entry name" value="Serpin"/>
    <property type="match status" value="1"/>
</dbReference>
<keyword evidence="4" id="KW-1185">Reference proteome</keyword>
<dbReference type="RefSeq" id="WP_147333611.1">
    <property type="nucleotide sequence ID" value="NZ_CP061725.1"/>
</dbReference>
<dbReference type="GO" id="GO:0004867">
    <property type="term" value="F:serine-type endopeptidase inhibitor activity"/>
    <property type="evidence" value="ECO:0007669"/>
    <property type="project" value="InterPro"/>
</dbReference>
<dbReference type="InterPro" id="IPR042178">
    <property type="entry name" value="Serpin_sf_1"/>
</dbReference>
<proteinExistence type="inferred from homology"/>
<dbReference type="InterPro" id="IPR000215">
    <property type="entry name" value="Serpin_fam"/>
</dbReference>
<feature type="domain" description="Serpin" evidence="2">
    <location>
        <begin position="7"/>
        <end position="367"/>
    </location>
</feature>